<gene>
    <name evidence="1" type="ORF">FHS16_001436</name>
</gene>
<dbReference type="AlphaFoldDB" id="A0A7W5C5G3"/>
<dbReference type="EMBL" id="JACHXW010000003">
    <property type="protein sequence ID" value="MBB3151393.1"/>
    <property type="molecule type" value="Genomic_DNA"/>
</dbReference>
<dbReference type="RefSeq" id="WP_183560298.1">
    <property type="nucleotide sequence ID" value="NZ_CBCSLB010000002.1"/>
</dbReference>
<comment type="caution">
    <text evidence="1">The sequence shown here is derived from an EMBL/GenBank/DDBJ whole genome shotgun (WGS) entry which is preliminary data.</text>
</comment>
<protein>
    <submittedName>
        <fullName evidence="1">Uncharacterized protein</fullName>
    </submittedName>
</protein>
<accession>A0A7W5C5G3</accession>
<organism evidence="1 2">
    <name type="scientific">Paenibacillus endophyticus</name>
    <dbReference type="NCBI Taxonomy" id="1294268"/>
    <lineage>
        <taxon>Bacteria</taxon>
        <taxon>Bacillati</taxon>
        <taxon>Bacillota</taxon>
        <taxon>Bacilli</taxon>
        <taxon>Bacillales</taxon>
        <taxon>Paenibacillaceae</taxon>
        <taxon>Paenibacillus</taxon>
    </lineage>
</organism>
<evidence type="ECO:0000313" key="1">
    <source>
        <dbReference type="EMBL" id="MBB3151393.1"/>
    </source>
</evidence>
<sequence>MIEQGNMPAEMLLTHVDLFKGAGAKFQPFLGPMSGAFELSYKGTKPNVWLDIDIWKQGKKVSSGGSIGDLFFHPDLQKNHKVEIIISIEAVFIDGQYEFNTIKVRAGNDSGSSLSTFTVPWDKSLTSRGLIFPSDPLTFKADDSIPVSTSTNMISTADLSPDSLKGLESAIIFTLRFED</sequence>
<name>A0A7W5C5G3_9BACL</name>
<keyword evidence="2" id="KW-1185">Reference proteome</keyword>
<dbReference type="Proteomes" id="UP000518605">
    <property type="component" value="Unassembled WGS sequence"/>
</dbReference>
<reference evidence="1 2" key="1">
    <citation type="submission" date="2020-08" db="EMBL/GenBank/DDBJ databases">
        <title>Genomic Encyclopedia of Type Strains, Phase III (KMG-III): the genomes of soil and plant-associated and newly described type strains.</title>
        <authorList>
            <person name="Whitman W."/>
        </authorList>
    </citation>
    <scope>NUCLEOTIDE SEQUENCE [LARGE SCALE GENOMIC DNA]</scope>
    <source>
        <strain evidence="1 2">CECT 8234</strain>
    </source>
</reference>
<proteinExistence type="predicted"/>
<evidence type="ECO:0000313" key="2">
    <source>
        <dbReference type="Proteomes" id="UP000518605"/>
    </source>
</evidence>